<dbReference type="Proteomes" id="UP001597053">
    <property type="component" value="Unassembled WGS sequence"/>
</dbReference>
<protein>
    <submittedName>
        <fullName evidence="2">Glycoside hydrolase family 127 protein</fullName>
    </submittedName>
</protein>
<keyword evidence="3" id="KW-1185">Reference proteome</keyword>
<name>A0ABW2ZZ12_9ACTN</name>
<evidence type="ECO:0000313" key="3">
    <source>
        <dbReference type="Proteomes" id="UP001597053"/>
    </source>
</evidence>
<sequence>VLALESVDVPGVETVDALRVDVDRPPRLVDGRVTVRCRRVYPHDHEWSYRADRAESTPVAGEVLDVVPLVEYHAWANRGPSTMRVWLPTVADHTEPG</sequence>
<organism evidence="2 3">
    <name type="scientific">Micromonospora azadirachtae</name>
    <dbReference type="NCBI Taxonomy" id="1970735"/>
    <lineage>
        <taxon>Bacteria</taxon>
        <taxon>Bacillati</taxon>
        <taxon>Actinomycetota</taxon>
        <taxon>Actinomycetes</taxon>
        <taxon>Micromonosporales</taxon>
        <taxon>Micromonosporaceae</taxon>
        <taxon>Micromonospora</taxon>
    </lineage>
</organism>
<feature type="non-terminal residue" evidence="2">
    <location>
        <position position="1"/>
    </location>
</feature>
<comment type="caution">
    <text evidence="2">The sequence shown here is derived from an EMBL/GenBank/DDBJ whole genome shotgun (WGS) entry which is preliminary data.</text>
</comment>
<feature type="domain" description="Non-reducing end beta-L-arabinofuranosidase-like GH127 C-terminal" evidence="1">
    <location>
        <begin position="1"/>
        <end position="88"/>
    </location>
</feature>
<dbReference type="Pfam" id="PF20737">
    <property type="entry name" value="Glyco_hydro127C"/>
    <property type="match status" value="1"/>
</dbReference>
<dbReference type="GO" id="GO:0016787">
    <property type="term" value="F:hydrolase activity"/>
    <property type="evidence" value="ECO:0007669"/>
    <property type="project" value="UniProtKB-KW"/>
</dbReference>
<gene>
    <name evidence="2" type="ORF">ACFQZ8_05495</name>
</gene>
<evidence type="ECO:0000259" key="1">
    <source>
        <dbReference type="Pfam" id="PF20737"/>
    </source>
</evidence>
<accession>A0ABW2ZZ12</accession>
<dbReference type="EMBL" id="JBHTHM010000134">
    <property type="protein sequence ID" value="MFD0783376.1"/>
    <property type="molecule type" value="Genomic_DNA"/>
</dbReference>
<reference evidence="3" key="1">
    <citation type="journal article" date="2019" name="Int. J. Syst. Evol. Microbiol.">
        <title>The Global Catalogue of Microorganisms (GCM) 10K type strain sequencing project: providing services to taxonomists for standard genome sequencing and annotation.</title>
        <authorList>
            <consortium name="The Broad Institute Genomics Platform"/>
            <consortium name="The Broad Institute Genome Sequencing Center for Infectious Disease"/>
            <person name="Wu L."/>
            <person name="Ma J."/>
        </authorList>
    </citation>
    <scope>NUCLEOTIDE SEQUENCE [LARGE SCALE GENOMIC DNA]</scope>
    <source>
        <strain evidence="3">JCM 32148</strain>
    </source>
</reference>
<keyword evidence="2" id="KW-0378">Hydrolase</keyword>
<proteinExistence type="predicted"/>
<evidence type="ECO:0000313" key="2">
    <source>
        <dbReference type="EMBL" id="MFD0783376.1"/>
    </source>
</evidence>
<dbReference type="InterPro" id="IPR049049">
    <property type="entry name" value="Beta-AFase-like_GH127_C"/>
</dbReference>